<dbReference type="PROSITE" id="PS50199">
    <property type="entry name" value="ZF_RANBP2_2"/>
    <property type="match status" value="1"/>
</dbReference>
<dbReference type="SUPFAM" id="SSF55486">
    <property type="entry name" value="Metalloproteases ('zincins'), catalytic domain"/>
    <property type="match status" value="1"/>
</dbReference>
<gene>
    <name evidence="14" type="ORF">TeGR_g14076</name>
</gene>
<evidence type="ECO:0000256" key="8">
    <source>
        <dbReference type="ARBA" id="ARBA00023049"/>
    </source>
</evidence>
<evidence type="ECO:0000256" key="4">
    <source>
        <dbReference type="ARBA" id="ARBA00022723"/>
    </source>
</evidence>
<dbReference type="Gene3D" id="3.90.132.10">
    <property type="entry name" value="Leishmanolysin , domain 2"/>
    <property type="match status" value="1"/>
</dbReference>
<keyword evidence="11" id="KW-1133">Transmembrane helix</keyword>
<evidence type="ECO:0000256" key="7">
    <source>
        <dbReference type="ARBA" id="ARBA00022833"/>
    </source>
</evidence>
<feature type="transmembrane region" description="Helical" evidence="11">
    <location>
        <begin position="663"/>
        <end position="685"/>
    </location>
</feature>
<keyword evidence="11" id="KW-0472">Membrane</keyword>
<comment type="caution">
    <text evidence="14">The sequence shown here is derived from an EMBL/GenBank/DDBJ whole genome shotgun (WGS) entry which is preliminary data.</text>
</comment>
<accession>A0ABQ6MSU4</accession>
<evidence type="ECO:0000256" key="12">
    <source>
        <dbReference type="SAM" id="SignalP"/>
    </source>
</evidence>
<evidence type="ECO:0000256" key="9">
    <source>
        <dbReference type="PROSITE-ProRule" id="PRU00322"/>
    </source>
</evidence>
<feature type="region of interest" description="Disordered" evidence="10">
    <location>
        <begin position="876"/>
        <end position="926"/>
    </location>
</feature>
<feature type="transmembrane region" description="Helical" evidence="11">
    <location>
        <begin position="601"/>
        <end position="621"/>
    </location>
</feature>
<evidence type="ECO:0000256" key="1">
    <source>
        <dbReference type="ARBA" id="ARBA00001947"/>
    </source>
</evidence>
<organism evidence="14 15">
    <name type="scientific">Tetraparma gracilis</name>
    <dbReference type="NCBI Taxonomy" id="2962635"/>
    <lineage>
        <taxon>Eukaryota</taxon>
        <taxon>Sar</taxon>
        <taxon>Stramenopiles</taxon>
        <taxon>Ochrophyta</taxon>
        <taxon>Bolidophyceae</taxon>
        <taxon>Parmales</taxon>
        <taxon>Triparmaceae</taxon>
        <taxon>Tetraparma</taxon>
    </lineage>
</organism>
<dbReference type="Pfam" id="PF01457">
    <property type="entry name" value="Peptidase_M8"/>
    <property type="match status" value="1"/>
</dbReference>
<keyword evidence="5 9" id="KW-0863">Zinc-finger</keyword>
<keyword evidence="12" id="KW-0732">Signal</keyword>
<keyword evidence="6" id="KW-0378">Hydrolase</keyword>
<dbReference type="SMART" id="SM00547">
    <property type="entry name" value="ZnF_RBZ"/>
    <property type="match status" value="1"/>
</dbReference>
<proteinExistence type="inferred from homology"/>
<keyword evidence="7" id="KW-0862">Zinc</keyword>
<evidence type="ECO:0000256" key="3">
    <source>
        <dbReference type="ARBA" id="ARBA00022670"/>
    </source>
</evidence>
<comment type="cofactor">
    <cofactor evidence="1">
        <name>Zn(2+)</name>
        <dbReference type="ChEBI" id="CHEBI:29105"/>
    </cofactor>
</comment>
<keyword evidence="11" id="KW-0812">Transmembrane</keyword>
<reference evidence="14 15" key="1">
    <citation type="journal article" date="2023" name="Commun. Biol.">
        <title>Genome analysis of Parmales, the sister group of diatoms, reveals the evolutionary specialization of diatoms from phago-mixotrophs to photoautotrophs.</title>
        <authorList>
            <person name="Ban H."/>
            <person name="Sato S."/>
            <person name="Yoshikawa S."/>
            <person name="Yamada K."/>
            <person name="Nakamura Y."/>
            <person name="Ichinomiya M."/>
            <person name="Sato N."/>
            <person name="Blanc-Mathieu R."/>
            <person name="Endo H."/>
            <person name="Kuwata A."/>
            <person name="Ogata H."/>
        </authorList>
    </citation>
    <scope>NUCLEOTIDE SEQUENCE [LARGE SCALE GENOMIC DNA]</scope>
</reference>
<keyword evidence="3" id="KW-0645">Protease</keyword>
<feature type="chain" id="PRO_5046024591" description="RanBP2-type domain-containing protein" evidence="12">
    <location>
        <begin position="28"/>
        <end position="969"/>
    </location>
</feature>
<protein>
    <recommendedName>
        <fullName evidence="13">RanBP2-type domain-containing protein</fullName>
    </recommendedName>
</protein>
<feature type="transmembrane region" description="Helical" evidence="11">
    <location>
        <begin position="706"/>
        <end position="725"/>
    </location>
</feature>
<dbReference type="SUPFAM" id="SSF90209">
    <property type="entry name" value="Ran binding protein zinc finger-like"/>
    <property type="match status" value="1"/>
</dbReference>
<keyword evidence="15" id="KW-1185">Reference proteome</keyword>
<feature type="compositionally biased region" description="Basic residues" evidence="10">
    <location>
        <begin position="890"/>
        <end position="899"/>
    </location>
</feature>
<comment type="similarity">
    <text evidence="2">Belongs to the peptidase M8 family.</text>
</comment>
<evidence type="ECO:0000256" key="2">
    <source>
        <dbReference type="ARBA" id="ARBA00005860"/>
    </source>
</evidence>
<feature type="signal peptide" evidence="12">
    <location>
        <begin position="1"/>
        <end position="27"/>
    </location>
</feature>
<evidence type="ECO:0000259" key="13">
    <source>
        <dbReference type="PROSITE" id="PS50199"/>
    </source>
</evidence>
<sequence length="969" mass="106012">MNFMALLAAVACGACLLSLLSSRDAAARKLPRALAALRASPIRVEEHELLDLRASRRQLSGQLSGEAADPAPPPPRFANPVPGLIPEPIRLRDALMLGPSIAPQAHEFLLDLPPSSVSAAIGDSLRSAFGRDLEEAADAEDILSLANTEPLKIYVNWGNFAAETAKPHSTCFAAGDWSFTGAMNPGSPPPNNGAEHPICDGDYDIYSSSNVACWFQCTVSEVTNDERMEFLKANVDRAVSDLEKIYRVPKLAAPLTFTKGDMGSFNSNVLGWSSLGEVCGMATFGFCDTLLPDEFCSSGVPAPYNVVLNMVYKPIMWGGGSGATCETDQHGRPISIAFWNSLSLRDTLLALTQSGMSEGEKKNFFRGFSTHEINHGLGFNIGAFLASDIVYRKDVYSSPLNTGTKEDSLWHFTTNTRMSKLAQVHFDCWDEDLWDGVPLMGAVEGGRDSHQNSFIMIEDVESYGSFEMNTPFTLAALEDTGHYLANYTFSEFPNWGAYQGCHFVSTRCRYRDNDAFTYDVVASNDECSRDFKTTDSKYSKCAPTNCGSSSSCHPECVVLESENLEEYLRLRPVMNGTGAFLGAPKASDLLDEFNEFLQSDLFQMLLPVIIWLVTAIVLCCLRKMCCSTEKGAVYFSHFVSAVFLVFGLGVVGVAAYMYVFKDIFIGAISEPGIIGIGIFGFVITVQSFLQWKTATGTSPCMFKMSGAISALMLLIQFLLACWIIMYNYSLEEVSAAAEGGAKWEDHMLGFMMKPVESYLCESYRNCCEDPLIAADTDFTCTTSHEGSSSSLQDDLNDPSKEAFCEWVSGVKSSNVGAARGVGQAGCNLLEDVVEGFDRDMCQAEYCASGVTGYEDFLLLIQMEQMRILRELYEVHKQEKEEAEEEEGGGRRRGKSKRRTSNASRGEGGGRRRSSASSRSRQNTNVRSTTQWQCGHCTLVNAAGTYKCEACDNPYSALAAISSVQGDNFL</sequence>
<keyword evidence="8" id="KW-0482">Metalloprotease</keyword>
<dbReference type="InterPro" id="IPR036443">
    <property type="entry name" value="Znf_RanBP2_sf"/>
</dbReference>
<dbReference type="Gene3D" id="2.30.30.380">
    <property type="entry name" value="Zn-finger domain of Sec23/24"/>
    <property type="match status" value="1"/>
</dbReference>
<evidence type="ECO:0000256" key="6">
    <source>
        <dbReference type="ARBA" id="ARBA00022801"/>
    </source>
</evidence>
<dbReference type="EMBL" id="BRYB01000518">
    <property type="protein sequence ID" value="GMI31642.1"/>
    <property type="molecule type" value="Genomic_DNA"/>
</dbReference>
<dbReference type="PROSITE" id="PS01358">
    <property type="entry name" value="ZF_RANBP2_1"/>
    <property type="match status" value="1"/>
</dbReference>
<feature type="region of interest" description="Disordered" evidence="10">
    <location>
        <begin position="61"/>
        <end position="82"/>
    </location>
</feature>
<feature type="transmembrane region" description="Helical" evidence="11">
    <location>
        <begin position="633"/>
        <end position="657"/>
    </location>
</feature>
<evidence type="ECO:0000313" key="14">
    <source>
        <dbReference type="EMBL" id="GMI31642.1"/>
    </source>
</evidence>
<evidence type="ECO:0000256" key="10">
    <source>
        <dbReference type="SAM" id="MobiDB-lite"/>
    </source>
</evidence>
<evidence type="ECO:0000256" key="11">
    <source>
        <dbReference type="SAM" id="Phobius"/>
    </source>
</evidence>
<feature type="domain" description="RanBP2-type" evidence="13">
    <location>
        <begin position="926"/>
        <end position="956"/>
    </location>
</feature>
<evidence type="ECO:0000313" key="15">
    <source>
        <dbReference type="Proteomes" id="UP001165060"/>
    </source>
</evidence>
<name>A0ABQ6MSU4_9STRA</name>
<evidence type="ECO:0000256" key="5">
    <source>
        <dbReference type="ARBA" id="ARBA00022771"/>
    </source>
</evidence>
<dbReference type="Proteomes" id="UP001165060">
    <property type="component" value="Unassembled WGS sequence"/>
</dbReference>
<dbReference type="InterPro" id="IPR001876">
    <property type="entry name" value="Znf_RanBP2"/>
</dbReference>
<keyword evidence="4" id="KW-0479">Metal-binding</keyword>
<dbReference type="InterPro" id="IPR001577">
    <property type="entry name" value="Peptidase_M8"/>
</dbReference>